<accession>A0A1D8ETI8</accession>
<name>A0A1D8ETI8_9CAUD</name>
<dbReference type="Gene3D" id="3.40.50.300">
    <property type="entry name" value="P-loop containing nucleotide triphosphate hydrolases"/>
    <property type="match status" value="1"/>
</dbReference>
<organism evidence="1 2">
    <name type="scientific">Propionibacterium phage B22</name>
    <dbReference type="NCBI Taxonomy" id="1897532"/>
    <lineage>
        <taxon>Viruses</taxon>
        <taxon>Duplodnaviria</taxon>
        <taxon>Heunggongvirae</taxon>
        <taxon>Uroviricota</taxon>
        <taxon>Caudoviricetes</taxon>
        <taxon>Doucettevirus</taxon>
        <taxon>Doucettevirus B22</taxon>
    </lineage>
</organism>
<dbReference type="Proteomes" id="UP000221125">
    <property type="component" value="Segment"/>
</dbReference>
<evidence type="ECO:0000313" key="1">
    <source>
        <dbReference type="EMBL" id="AOT24355.1"/>
    </source>
</evidence>
<gene>
    <name evidence="1" type="primary">3</name>
    <name evidence="1" type="ORF">B22_3</name>
</gene>
<dbReference type="Pfam" id="PF03237">
    <property type="entry name" value="Terminase_6N"/>
    <property type="match status" value="1"/>
</dbReference>
<dbReference type="InterPro" id="IPR027417">
    <property type="entry name" value="P-loop_NTPase"/>
</dbReference>
<dbReference type="KEGG" id="vg:40072407"/>
<dbReference type="RefSeq" id="YP_009596806.1">
    <property type="nucleotide sequence ID" value="NC_041891.1"/>
</dbReference>
<dbReference type="EMBL" id="KX620750">
    <property type="protein sequence ID" value="AOT24355.1"/>
    <property type="molecule type" value="Genomic_DNA"/>
</dbReference>
<protein>
    <submittedName>
        <fullName evidence="1">Terminase large subunit</fullName>
    </submittedName>
</protein>
<reference evidence="1 2" key="1">
    <citation type="submission" date="2016-07" db="EMBL/GenBank/DDBJ databases">
        <authorList>
            <person name="Modlin R.L."/>
            <person name="Cheng L.S."/>
            <person name="Marinelli L.J."/>
            <person name="Grosset N."/>
            <person name="Gautier M."/>
            <person name="Fitz-Gibbon S."/>
            <person name="Pellegrini M."/>
            <person name="Bowman C.A."/>
            <person name="Russell D.A."/>
            <person name="Jacobs-Sera D."/>
            <person name="Hatfull G.F."/>
        </authorList>
    </citation>
    <scope>NUCLEOTIDE SEQUENCE [LARGE SCALE GENOMIC DNA]</scope>
</reference>
<evidence type="ECO:0000313" key="2">
    <source>
        <dbReference type="Proteomes" id="UP000221125"/>
    </source>
</evidence>
<dbReference type="OrthoDB" id="1610at10239"/>
<proteinExistence type="predicted"/>
<dbReference type="GeneID" id="40072407"/>
<keyword evidence="2" id="KW-1185">Reference proteome</keyword>
<sequence length="484" mass="52007">MVPSPQTKHGDRKLSEVAKHLILPEGIVSTGWPAVRDRCGEWGVVFDRWQDGMGRVILSKRDSGLFAAGVGGVGMSIPRQTGKTFTVGMIILGLCSLSEELTVLWTSHHSKTTTKTFESLRGMAQRKKVAPLIRQVRTGNGDQQIIFTNGSRIYFGAREQGFGRGFDDVDIEIFDEAQILSEQALSDMVPAANVSTNPMIIFMGTPPRPSDPSEAFANRRAEALAGDAPDAAWIEFGADEHADPTSRAQWRKANPSFPHRTSETSILRMMKMLGPESFKREGLGIWDETASARAIPAEGWRVLTAKEPPADAIQSFGIKFAIDGSAVALAGALKPKDGPIYVEGIEQRSASDGIEWLADYLVPLWRDAAQIVIDGKSGAGALVDALRRGGVAAKVILTPSVADVITAHSLTLEAIKTGGLSHLADPELDRQVRIATKRKIGAAGGFGWQAPEGDTVALLDAITLAHWAALTSKRHPGRKAVALA</sequence>